<reference evidence="1" key="1">
    <citation type="journal article" date="2021" name="Proc. Natl. Acad. Sci. U.S.A.">
        <title>A Catalog of Tens of Thousands of Viruses from Human Metagenomes Reveals Hidden Associations with Chronic Diseases.</title>
        <authorList>
            <person name="Tisza M.J."/>
            <person name="Buck C.B."/>
        </authorList>
    </citation>
    <scope>NUCLEOTIDE SEQUENCE</scope>
    <source>
        <strain evidence="1">Ctlzn3</strain>
    </source>
</reference>
<accession>A0A8S5N7M8</accession>
<dbReference type="EMBL" id="BK015076">
    <property type="protein sequence ID" value="DAD90067.1"/>
    <property type="molecule type" value="Genomic_DNA"/>
</dbReference>
<protein>
    <submittedName>
        <fullName evidence="1">Uncharacterized protein</fullName>
    </submittedName>
</protein>
<organism evidence="1">
    <name type="scientific">Siphoviridae sp. ctlzn3</name>
    <dbReference type="NCBI Taxonomy" id="2826450"/>
    <lineage>
        <taxon>Viruses</taxon>
        <taxon>Duplodnaviria</taxon>
        <taxon>Heunggongvirae</taxon>
        <taxon>Uroviricota</taxon>
        <taxon>Caudoviricetes</taxon>
    </lineage>
</organism>
<sequence length="34" mass="3927">MRLTFYADEQASNKIPSVLRLDWANIKNRGAHPL</sequence>
<proteinExistence type="predicted"/>
<name>A0A8S5N7M8_9CAUD</name>
<evidence type="ECO:0000313" key="1">
    <source>
        <dbReference type="EMBL" id="DAD90067.1"/>
    </source>
</evidence>